<dbReference type="Proteomes" id="UP000094969">
    <property type="component" value="Chromosome"/>
</dbReference>
<comment type="similarity">
    <text evidence="2">Belongs to the transketolase family.</text>
</comment>
<dbReference type="STRING" id="1526658.BHK69_01920"/>
<keyword evidence="3" id="KW-0786">Thiamine pyrophosphate</keyword>
<sequence>MSGGAERQPALRVRDPQELTEIALQLRRKVIELVAPTGQGYVQQGLGAADLFAVLYFAELRLDPADPDWPARDRLLLSTAHNTAIFYATLAQRGLVPAAEISDYCKDGSPFEVNASERVGTVVEATCGSLGQGLSVAIGMALAARRRADASRVYVILGDGELQEGQVWEAALLAGSLGLDNLCLLIDDNRMQVEGHVDGVVKLEPIAGKFASFGWAQEVVDGHDIPGLLGALDRARATPARPTPARPTCLVVRTLAGKGVPMLEGILAHNLKLPADVAAAAMAALSNAEDAP</sequence>
<name>A0A1D7TWE3_9HYPH</name>
<dbReference type="InterPro" id="IPR005474">
    <property type="entry name" value="Transketolase_N"/>
</dbReference>
<dbReference type="Pfam" id="PF00456">
    <property type="entry name" value="Transketolase_N"/>
    <property type="match status" value="1"/>
</dbReference>
<dbReference type="AlphaFoldDB" id="A0A1D7TWE3"/>
<proteinExistence type="inferred from homology"/>
<protein>
    <recommendedName>
        <fullName evidence="4">Transketolase N-terminal domain-containing protein</fullName>
    </recommendedName>
</protein>
<reference evidence="5 6" key="1">
    <citation type="journal article" date="2015" name="Antonie Van Leeuwenhoek">
        <title>Bosea vaviloviae sp. nov., a new species of slow-growing rhizobia isolated from nodules of the relict species Vavilovia formosa (Stev.) Fed.</title>
        <authorList>
            <person name="Safronova V.I."/>
            <person name="Kuznetsova I.G."/>
            <person name="Sazanova A.L."/>
            <person name="Kimeklis A.K."/>
            <person name="Belimov A.A."/>
            <person name="Andronov E.E."/>
            <person name="Pinaev A.G."/>
            <person name="Chizhevskaya E.P."/>
            <person name="Pukhaev A.R."/>
            <person name="Popov K.P."/>
            <person name="Willems A."/>
            <person name="Tikhonovich I.A."/>
        </authorList>
    </citation>
    <scope>NUCLEOTIDE SEQUENCE [LARGE SCALE GENOMIC DNA]</scope>
    <source>
        <strain evidence="5 6">Vaf18</strain>
    </source>
</reference>
<evidence type="ECO:0000313" key="5">
    <source>
        <dbReference type="EMBL" id="AOO79415.1"/>
    </source>
</evidence>
<dbReference type="Gene3D" id="3.40.50.970">
    <property type="match status" value="1"/>
</dbReference>
<evidence type="ECO:0000313" key="6">
    <source>
        <dbReference type="Proteomes" id="UP000094969"/>
    </source>
</evidence>
<feature type="domain" description="Transketolase N-terminal" evidence="4">
    <location>
        <begin position="25"/>
        <end position="270"/>
    </location>
</feature>
<evidence type="ECO:0000256" key="1">
    <source>
        <dbReference type="ARBA" id="ARBA00001964"/>
    </source>
</evidence>
<comment type="cofactor">
    <cofactor evidence="1">
        <name>thiamine diphosphate</name>
        <dbReference type="ChEBI" id="CHEBI:58937"/>
    </cofactor>
</comment>
<evidence type="ECO:0000256" key="2">
    <source>
        <dbReference type="ARBA" id="ARBA00007131"/>
    </source>
</evidence>
<evidence type="ECO:0000259" key="4">
    <source>
        <dbReference type="Pfam" id="PF00456"/>
    </source>
</evidence>
<dbReference type="OrthoDB" id="8732661at2"/>
<dbReference type="PANTHER" id="PTHR47514:SF1">
    <property type="entry name" value="TRANSKETOLASE N-TERMINAL SECTION-RELATED"/>
    <property type="match status" value="1"/>
</dbReference>
<evidence type="ECO:0000256" key="3">
    <source>
        <dbReference type="ARBA" id="ARBA00023052"/>
    </source>
</evidence>
<dbReference type="InterPro" id="IPR029061">
    <property type="entry name" value="THDP-binding"/>
</dbReference>
<accession>A0A1D7TWE3</accession>
<organism evidence="5 6">
    <name type="scientific">Bosea vaviloviae</name>
    <dbReference type="NCBI Taxonomy" id="1526658"/>
    <lineage>
        <taxon>Bacteria</taxon>
        <taxon>Pseudomonadati</taxon>
        <taxon>Pseudomonadota</taxon>
        <taxon>Alphaproteobacteria</taxon>
        <taxon>Hyphomicrobiales</taxon>
        <taxon>Boseaceae</taxon>
        <taxon>Bosea</taxon>
    </lineage>
</organism>
<dbReference type="RefSeq" id="WP_069688638.1">
    <property type="nucleotide sequence ID" value="NZ_CP017147.1"/>
</dbReference>
<dbReference type="PANTHER" id="PTHR47514">
    <property type="entry name" value="TRANSKETOLASE N-TERMINAL SECTION-RELATED"/>
    <property type="match status" value="1"/>
</dbReference>
<keyword evidence="6" id="KW-1185">Reference proteome</keyword>
<dbReference type="KEGG" id="bvv:BHK69_01920"/>
<dbReference type="SUPFAM" id="SSF52518">
    <property type="entry name" value="Thiamin diphosphate-binding fold (THDP-binding)"/>
    <property type="match status" value="1"/>
</dbReference>
<dbReference type="EMBL" id="CP017147">
    <property type="protein sequence ID" value="AOO79415.1"/>
    <property type="molecule type" value="Genomic_DNA"/>
</dbReference>
<gene>
    <name evidence="5" type="ORF">BHK69_01920</name>
</gene>